<gene>
    <name evidence="1" type="ORF">BJ984_001749</name>
</gene>
<name>A0A852SP16_9MICO</name>
<keyword evidence="2" id="KW-1185">Reference proteome</keyword>
<organism evidence="1 2">
    <name type="scientific">Herbiconiux flava</name>
    <dbReference type="NCBI Taxonomy" id="881268"/>
    <lineage>
        <taxon>Bacteria</taxon>
        <taxon>Bacillati</taxon>
        <taxon>Actinomycetota</taxon>
        <taxon>Actinomycetes</taxon>
        <taxon>Micrococcales</taxon>
        <taxon>Microbacteriaceae</taxon>
        <taxon>Herbiconiux</taxon>
    </lineage>
</organism>
<accession>A0A852SP16</accession>
<dbReference type="InterPro" id="IPR007061">
    <property type="entry name" value="MST-like"/>
</dbReference>
<dbReference type="EMBL" id="JACCBM010000001">
    <property type="protein sequence ID" value="NYD70591.1"/>
    <property type="molecule type" value="Genomic_DNA"/>
</dbReference>
<dbReference type="SUPFAM" id="SSF109854">
    <property type="entry name" value="DinB/YfiT-like putative metalloenzymes"/>
    <property type="match status" value="1"/>
</dbReference>
<evidence type="ECO:0000313" key="2">
    <source>
        <dbReference type="Proteomes" id="UP000549913"/>
    </source>
</evidence>
<dbReference type="AlphaFoldDB" id="A0A852SP16"/>
<dbReference type="Gene3D" id="1.20.120.450">
    <property type="entry name" value="dinb family like domain"/>
    <property type="match status" value="1"/>
</dbReference>
<dbReference type="InterPro" id="IPR034660">
    <property type="entry name" value="DinB/YfiT-like"/>
</dbReference>
<comment type="caution">
    <text evidence="1">The sequence shown here is derived from an EMBL/GenBank/DDBJ whole genome shotgun (WGS) entry which is preliminary data.</text>
</comment>
<dbReference type="RefSeq" id="WP_179547695.1">
    <property type="nucleotide sequence ID" value="NZ_BSEW01000001.1"/>
</dbReference>
<proteinExistence type="predicted"/>
<sequence length="167" mass="18465">MERTDHPEAWDERSTLLTMLQYTRDTAIEKSTGLTDAQAAAAPLATSPLMSVGGVLNHLRWVEHSWIENRFVGGPDLGPWTDESPDQEFIDGATLPLQTVIDGYRAQAVATDAIIAGLQLDDRSQTSFRSGEHPTLRWVILHLIEENARHNGHLDILRELADGTTGD</sequence>
<dbReference type="Proteomes" id="UP000549913">
    <property type="component" value="Unassembled WGS sequence"/>
</dbReference>
<evidence type="ECO:0000313" key="1">
    <source>
        <dbReference type="EMBL" id="NYD70591.1"/>
    </source>
</evidence>
<reference evidence="1 2" key="1">
    <citation type="submission" date="2020-07" db="EMBL/GenBank/DDBJ databases">
        <title>Sequencing the genomes of 1000 actinobacteria strains.</title>
        <authorList>
            <person name="Klenk H.-P."/>
        </authorList>
    </citation>
    <scope>NUCLEOTIDE SEQUENCE [LARGE SCALE GENOMIC DNA]</scope>
    <source>
        <strain evidence="1 2">DSM 26474</strain>
    </source>
</reference>
<dbReference type="Pfam" id="PF04978">
    <property type="entry name" value="MST"/>
    <property type="match status" value="1"/>
</dbReference>
<protein>
    <submittedName>
        <fullName evidence="1">Putative damage-inducible protein DinB</fullName>
    </submittedName>
</protein>